<evidence type="ECO:0000313" key="6">
    <source>
        <dbReference type="EMBL" id="CAI3995012.1"/>
    </source>
</evidence>
<evidence type="ECO:0000313" key="8">
    <source>
        <dbReference type="EMBL" id="CAL4782324.1"/>
    </source>
</evidence>
<dbReference type="OrthoDB" id="265776at2759"/>
<dbReference type="InterPro" id="IPR017907">
    <property type="entry name" value="Znf_RING_CS"/>
</dbReference>
<keyword evidence="2 4" id="KW-0863">Zinc-finger</keyword>
<dbReference type="PROSITE" id="PS50089">
    <property type="entry name" value="ZF_RING_2"/>
    <property type="match status" value="1"/>
</dbReference>
<reference evidence="6" key="1">
    <citation type="submission" date="2022-10" db="EMBL/GenBank/DDBJ databases">
        <authorList>
            <person name="Chen Y."/>
            <person name="Dougan E. K."/>
            <person name="Chan C."/>
            <person name="Rhodes N."/>
            <person name="Thang M."/>
        </authorList>
    </citation>
    <scope>NUCLEOTIDE SEQUENCE</scope>
</reference>
<name>A0A9P1CMG0_9DINO</name>
<evidence type="ECO:0000313" key="9">
    <source>
        <dbReference type="Proteomes" id="UP001152797"/>
    </source>
</evidence>
<dbReference type="InterPro" id="IPR001841">
    <property type="entry name" value="Znf_RING"/>
</dbReference>
<keyword evidence="1" id="KW-0479">Metal-binding</keyword>
<keyword evidence="3" id="KW-0862">Zinc</keyword>
<sequence length="82" mass="9160">MRLEHLRLLGFSFRSFAERNLGACCKTLPAEKTCSTQASNLEDVPSHLECAICWKLLLEPVSVPCGHTFCQGCLNQALDYRS</sequence>
<dbReference type="EMBL" id="CAMXCT020002024">
    <property type="protein sequence ID" value="CAL1148387.1"/>
    <property type="molecule type" value="Genomic_DNA"/>
</dbReference>
<accession>A0A9P1CMG0</accession>
<dbReference type="GO" id="GO:0008233">
    <property type="term" value="F:peptidase activity"/>
    <property type="evidence" value="ECO:0007669"/>
    <property type="project" value="UniProtKB-KW"/>
</dbReference>
<evidence type="ECO:0000313" key="7">
    <source>
        <dbReference type="EMBL" id="CAL1148387.1"/>
    </source>
</evidence>
<evidence type="ECO:0000256" key="1">
    <source>
        <dbReference type="ARBA" id="ARBA00022723"/>
    </source>
</evidence>
<dbReference type="Proteomes" id="UP001152797">
    <property type="component" value="Unassembled WGS sequence"/>
</dbReference>
<dbReference type="GO" id="GO:0008270">
    <property type="term" value="F:zinc ion binding"/>
    <property type="evidence" value="ECO:0007669"/>
    <property type="project" value="UniProtKB-KW"/>
</dbReference>
<dbReference type="PANTHER" id="PTHR23327">
    <property type="entry name" value="RING FINGER PROTEIN 127"/>
    <property type="match status" value="1"/>
</dbReference>
<organism evidence="6">
    <name type="scientific">Cladocopium goreaui</name>
    <dbReference type="NCBI Taxonomy" id="2562237"/>
    <lineage>
        <taxon>Eukaryota</taxon>
        <taxon>Sar</taxon>
        <taxon>Alveolata</taxon>
        <taxon>Dinophyceae</taxon>
        <taxon>Suessiales</taxon>
        <taxon>Symbiodiniaceae</taxon>
        <taxon>Cladocopium</taxon>
    </lineage>
</organism>
<dbReference type="SUPFAM" id="SSF57850">
    <property type="entry name" value="RING/U-box"/>
    <property type="match status" value="1"/>
</dbReference>
<proteinExistence type="predicted"/>
<dbReference type="AlphaFoldDB" id="A0A9P1CMG0"/>
<keyword evidence="8" id="KW-0378">Hydrolase</keyword>
<dbReference type="Pfam" id="PF13923">
    <property type="entry name" value="zf-C3HC4_2"/>
    <property type="match status" value="1"/>
</dbReference>
<evidence type="ECO:0000259" key="5">
    <source>
        <dbReference type="PROSITE" id="PS50089"/>
    </source>
</evidence>
<evidence type="ECO:0000256" key="3">
    <source>
        <dbReference type="ARBA" id="ARBA00022833"/>
    </source>
</evidence>
<dbReference type="PROSITE" id="PS00518">
    <property type="entry name" value="ZF_RING_1"/>
    <property type="match status" value="1"/>
</dbReference>
<keyword evidence="9" id="KW-1185">Reference proteome</keyword>
<feature type="domain" description="RING-type" evidence="5">
    <location>
        <begin position="50"/>
        <end position="76"/>
    </location>
</feature>
<protein>
    <submittedName>
        <fullName evidence="8">LON peptidase N-terminal domain and RING finger protein 2 (Neuroblastoma apoptosis-related protease) (RING finger protein 192)</fullName>
    </submittedName>
</protein>
<dbReference type="EMBL" id="CAMXCT030002024">
    <property type="protein sequence ID" value="CAL4782324.1"/>
    <property type="molecule type" value="Genomic_DNA"/>
</dbReference>
<evidence type="ECO:0000256" key="2">
    <source>
        <dbReference type="ARBA" id="ARBA00022771"/>
    </source>
</evidence>
<dbReference type="InterPro" id="IPR013083">
    <property type="entry name" value="Znf_RING/FYVE/PHD"/>
</dbReference>
<evidence type="ECO:0000256" key="4">
    <source>
        <dbReference type="PROSITE-ProRule" id="PRU00175"/>
    </source>
</evidence>
<dbReference type="GO" id="GO:0006508">
    <property type="term" value="P:proteolysis"/>
    <property type="evidence" value="ECO:0007669"/>
    <property type="project" value="UniProtKB-KW"/>
</dbReference>
<dbReference type="EMBL" id="CAMXCT010002024">
    <property type="protein sequence ID" value="CAI3995012.1"/>
    <property type="molecule type" value="Genomic_DNA"/>
</dbReference>
<comment type="caution">
    <text evidence="6">The sequence shown here is derived from an EMBL/GenBank/DDBJ whole genome shotgun (WGS) entry which is preliminary data.</text>
</comment>
<keyword evidence="8" id="KW-0645">Protease</keyword>
<reference evidence="7" key="2">
    <citation type="submission" date="2024-04" db="EMBL/GenBank/DDBJ databases">
        <authorList>
            <person name="Chen Y."/>
            <person name="Shah S."/>
            <person name="Dougan E. K."/>
            <person name="Thang M."/>
            <person name="Chan C."/>
        </authorList>
    </citation>
    <scope>NUCLEOTIDE SEQUENCE [LARGE SCALE GENOMIC DNA]</scope>
</reference>
<dbReference type="Gene3D" id="3.30.40.10">
    <property type="entry name" value="Zinc/RING finger domain, C3HC4 (zinc finger)"/>
    <property type="match status" value="1"/>
</dbReference>
<gene>
    <name evidence="6" type="ORF">C1SCF055_LOCUS21620</name>
</gene>